<evidence type="ECO:0000256" key="4">
    <source>
        <dbReference type="ARBA" id="ARBA00023136"/>
    </source>
</evidence>
<comment type="subcellular location">
    <subcellularLocation>
        <location evidence="1">Membrane</location>
        <topology evidence="1">Multi-pass membrane protein</topology>
    </subcellularLocation>
</comment>
<gene>
    <name evidence="6" type="ORF">Q604_UNBC09042G0001</name>
</gene>
<feature type="transmembrane region" description="Helical" evidence="5">
    <location>
        <begin position="14"/>
        <end position="33"/>
    </location>
</feature>
<accession>W1Y2C8</accession>
<feature type="non-terminal residue" evidence="6">
    <location>
        <position position="1"/>
    </location>
</feature>
<protein>
    <submittedName>
        <fullName evidence="6">Anion transporter</fullName>
    </submittedName>
</protein>
<dbReference type="EMBL" id="AZMM01009042">
    <property type="protein sequence ID" value="ETJ36698.1"/>
    <property type="molecule type" value="Genomic_DNA"/>
</dbReference>
<keyword evidence="3 5" id="KW-1133">Transmembrane helix</keyword>
<dbReference type="Pfam" id="PF00939">
    <property type="entry name" value="Na_sulph_symp"/>
    <property type="match status" value="1"/>
</dbReference>
<evidence type="ECO:0000256" key="5">
    <source>
        <dbReference type="SAM" id="Phobius"/>
    </source>
</evidence>
<proteinExistence type="predicted"/>
<evidence type="ECO:0000256" key="2">
    <source>
        <dbReference type="ARBA" id="ARBA00022692"/>
    </source>
</evidence>
<organism evidence="6">
    <name type="scientific">human gut metagenome</name>
    <dbReference type="NCBI Taxonomy" id="408170"/>
    <lineage>
        <taxon>unclassified sequences</taxon>
        <taxon>metagenomes</taxon>
        <taxon>organismal metagenomes</taxon>
    </lineage>
</organism>
<comment type="caution">
    <text evidence="6">The sequence shown here is derived from an EMBL/GenBank/DDBJ whole genome shotgun (WGS) entry which is preliminary data.</text>
</comment>
<evidence type="ECO:0000256" key="3">
    <source>
        <dbReference type="ARBA" id="ARBA00022989"/>
    </source>
</evidence>
<dbReference type="AlphaFoldDB" id="W1Y2C8"/>
<dbReference type="InterPro" id="IPR001898">
    <property type="entry name" value="SLC13A/DASS"/>
</dbReference>
<reference evidence="6" key="1">
    <citation type="submission" date="2013-12" db="EMBL/GenBank/DDBJ databases">
        <title>A Varibaculum cambriense genome reconstructed from a premature infant gut community with otherwise low bacterial novelty that shifts toward anaerobic metabolism during the third week of life.</title>
        <authorList>
            <person name="Brown C.T."/>
            <person name="Sharon I."/>
            <person name="Thomas B.C."/>
            <person name="Castelle C.J."/>
            <person name="Morowitz M.J."/>
            <person name="Banfield J.F."/>
        </authorList>
    </citation>
    <scope>NUCLEOTIDE SEQUENCE</scope>
</reference>
<keyword evidence="2 5" id="KW-0812">Transmembrane</keyword>
<sequence>FATLILQIPGVDPAQVMLILLVPMGIMGILTPYGTGHSPIWFASGYNKGPEFWKLGAIFGIIYLAIF</sequence>
<name>W1Y2C8_9ZZZZ</name>
<feature type="non-terminal residue" evidence="6">
    <location>
        <position position="67"/>
    </location>
</feature>
<dbReference type="GO" id="GO:0016020">
    <property type="term" value="C:membrane"/>
    <property type="evidence" value="ECO:0007669"/>
    <property type="project" value="UniProtKB-SubCell"/>
</dbReference>
<dbReference type="GO" id="GO:0022857">
    <property type="term" value="F:transmembrane transporter activity"/>
    <property type="evidence" value="ECO:0007669"/>
    <property type="project" value="InterPro"/>
</dbReference>
<evidence type="ECO:0000313" key="6">
    <source>
        <dbReference type="EMBL" id="ETJ36698.1"/>
    </source>
</evidence>
<keyword evidence="4 5" id="KW-0472">Membrane</keyword>
<evidence type="ECO:0000256" key="1">
    <source>
        <dbReference type="ARBA" id="ARBA00004141"/>
    </source>
</evidence>